<dbReference type="PATRIC" id="fig|1441730.3.peg.3251"/>
<name>A0A0V9UJ10_9NOCA</name>
<dbReference type="Gene3D" id="3.10.450.50">
    <property type="match status" value="1"/>
</dbReference>
<sequence>MDTVEQRLARLEALEEIRMLKHRYFRACDAKDPEAMRRCFVAHGADIYYGPALGSFDDADALVDIYSRIALERVDDRYVVLDMHHGMHPSIHLTGPDTATGAWTLRFRQVDLRARTERVTALDYDDDYVVENGEWKISRCHVKVLWSIQRALTDDVEVVQ</sequence>
<dbReference type="InterPro" id="IPR032710">
    <property type="entry name" value="NTF2-like_dom_sf"/>
</dbReference>
<organism evidence="2 3">
    <name type="scientific">Rhodococcus pyridinivorans KG-16</name>
    <dbReference type="NCBI Taxonomy" id="1441730"/>
    <lineage>
        <taxon>Bacteria</taxon>
        <taxon>Bacillati</taxon>
        <taxon>Actinomycetota</taxon>
        <taxon>Actinomycetes</taxon>
        <taxon>Mycobacteriales</taxon>
        <taxon>Nocardiaceae</taxon>
        <taxon>Rhodococcus</taxon>
    </lineage>
</organism>
<comment type="caution">
    <text evidence="2">The sequence shown here is derived from an EMBL/GenBank/DDBJ whole genome shotgun (WGS) entry which is preliminary data.</text>
</comment>
<proteinExistence type="predicted"/>
<accession>A0A0V9UJ10</accession>
<protein>
    <submittedName>
        <fullName evidence="2">Bile acid 7-alpha dehydratase</fullName>
    </submittedName>
</protein>
<reference evidence="2 3" key="2">
    <citation type="journal article" date="2016" name="Genome Announc.">
        <title>Draft Genome Sequence of a Versatile Hydrocarbon-Degrading Bacterium, Rhodococcus pyridinivorans Strain KG-16, Collected from Oil Fields in India.</title>
        <authorList>
            <person name="Aggarwal R.K."/>
            <person name="Dawar C."/>
            <person name="Phanindranath R."/>
            <person name="Mutnuri L."/>
            <person name="Dayal A.M."/>
        </authorList>
    </citation>
    <scope>NUCLEOTIDE SEQUENCE [LARGE SCALE GENOMIC DNA]</scope>
    <source>
        <strain evidence="2 3">KG-16</strain>
    </source>
</reference>
<evidence type="ECO:0000313" key="2">
    <source>
        <dbReference type="EMBL" id="KSZ57990.1"/>
    </source>
</evidence>
<dbReference type="RefSeq" id="WP_060652664.1">
    <property type="nucleotide sequence ID" value="NZ_AZXY01000007.1"/>
</dbReference>
<dbReference type="InterPro" id="IPR037401">
    <property type="entry name" value="SnoaL-like"/>
</dbReference>
<evidence type="ECO:0000259" key="1">
    <source>
        <dbReference type="Pfam" id="PF13577"/>
    </source>
</evidence>
<dbReference type="SUPFAM" id="SSF54427">
    <property type="entry name" value="NTF2-like"/>
    <property type="match status" value="1"/>
</dbReference>
<dbReference type="Proteomes" id="UP000053060">
    <property type="component" value="Unassembled WGS sequence"/>
</dbReference>
<feature type="domain" description="SnoaL-like" evidence="1">
    <location>
        <begin position="10"/>
        <end position="140"/>
    </location>
</feature>
<reference evidence="3" key="1">
    <citation type="submission" date="2015-01" db="EMBL/GenBank/DDBJ databases">
        <title>Draft genome sequence of Rhodococcus pyridinivorans strain KG-16, a hydrocarbon-degrading bacterium.</title>
        <authorList>
            <person name="Aggarwal R.K."/>
            <person name="Dawar C."/>
        </authorList>
    </citation>
    <scope>NUCLEOTIDE SEQUENCE [LARGE SCALE GENOMIC DNA]</scope>
    <source>
        <strain evidence="3">KG-16</strain>
    </source>
</reference>
<dbReference type="Pfam" id="PF13577">
    <property type="entry name" value="SnoaL_4"/>
    <property type="match status" value="1"/>
</dbReference>
<gene>
    <name evidence="2" type="ORF">Z045_15640</name>
</gene>
<dbReference type="AlphaFoldDB" id="A0A0V9UJ10"/>
<evidence type="ECO:0000313" key="3">
    <source>
        <dbReference type="Proteomes" id="UP000053060"/>
    </source>
</evidence>
<dbReference type="EMBL" id="AZXY01000007">
    <property type="protein sequence ID" value="KSZ57990.1"/>
    <property type="molecule type" value="Genomic_DNA"/>
</dbReference>